<sequence length="289" mass="29811">MVVSIGDTFLAVDWGTTNRRVFVIEQGRVVRTARDGQGVTSVDDFPASVAALRAEHGDLPMLLAGMVGSNIGWRPAPYVSAPAGIAELAAGLLRIDARTAIVPGVSVDHPADVMRGEEVQVLGAVEAGLVPRDALVVQPGTHCKWVELAGGRITGFTTAMTGELFALLRTHGLLAAQLGGEVTPGDAFRAGVEEGRKRDLAASLFGIRAAKLLGQRDDADAAAFASGLLIGGDAAARLAKSRHDAAYILADPVLGGLYVAAVEYLGGTAYLIDSHAAFTAGIIAIGNHS</sequence>
<dbReference type="Gene3D" id="3.30.420.310">
    <property type="entry name" value="2-keto-3-deoxy-galactonokinase, C-terminal domain"/>
    <property type="match status" value="1"/>
</dbReference>
<accession>A0ABU9XUL1</accession>
<dbReference type="Pfam" id="PF05035">
    <property type="entry name" value="DGOK"/>
    <property type="match status" value="1"/>
</dbReference>
<reference evidence="1 2" key="1">
    <citation type="submission" date="2024-05" db="EMBL/GenBank/DDBJ databases">
        <authorList>
            <person name="Liu Q."/>
            <person name="Xin Y.-H."/>
        </authorList>
    </citation>
    <scope>NUCLEOTIDE SEQUENCE [LARGE SCALE GENOMIC DNA]</scope>
    <source>
        <strain evidence="1 2">CGMCC 1.15349</strain>
    </source>
</reference>
<comment type="caution">
    <text evidence="1">The sequence shown here is derived from an EMBL/GenBank/DDBJ whole genome shotgun (WGS) entry which is preliminary data.</text>
</comment>
<proteinExistence type="predicted"/>
<keyword evidence="2" id="KW-1185">Reference proteome</keyword>
<organism evidence="1 2">
    <name type="scientific">Sphingomonas qilianensis</name>
    <dbReference type="NCBI Taxonomy" id="1736690"/>
    <lineage>
        <taxon>Bacteria</taxon>
        <taxon>Pseudomonadati</taxon>
        <taxon>Pseudomonadota</taxon>
        <taxon>Alphaproteobacteria</taxon>
        <taxon>Sphingomonadales</taxon>
        <taxon>Sphingomonadaceae</taxon>
        <taxon>Sphingomonas</taxon>
    </lineage>
</organism>
<evidence type="ECO:0000313" key="1">
    <source>
        <dbReference type="EMBL" id="MEN2787240.1"/>
    </source>
</evidence>
<dbReference type="InterPro" id="IPR042258">
    <property type="entry name" value="DGOK_N"/>
</dbReference>
<gene>
    <name evidence="1" type="ORF">ABC969_12520</name>
</gene>
<evidence type="ECO:0000313" key="2">
    <source>
        <dbReference type="Proteomes" id="UP001404104"/>
    </source>
</evidence>
<dbReference type="Proteomes" id="UP001404104">
    <property type="component" value="Unassembled WGS sequence"/>
</dbReference>
<dbReference type="EMBL" id="JBDIMF010000005">
    <property type="protein sequence ID" value="MEN2787240.1"/>
    <property type="molecule type" value="Genomic_DNA"/>
</dbReference>
<dbReference type="Gene3D" id="3.30.420.300">
    <property type="entry name" value="2-keto-3-deoxy-galactonokinase, substrate binding domain"/>
    <property type="match status" value="1"/>
</dbReference>
<dbReference type="InterPro" id="IPR007729">
    <property type="entry name" value="DGOK"/>
</dbReference>
<dbReference type="InterPro" id="IPR042257">
    <property type="entry name" value="DGOK_C"/>
</dbReference>
<protein>
    <submittedName>
        <fullName evidence="1">2-dehydro-3-deoxygalactonokinase</fullName>
    </submittedName>
</protein>
<name>A0ABU9XUL1_9SPHN</name>